<dbReference type="Pfam" id="PF13188">
    <property type="entry name" value="PAS_8"/>
    <property type="match status" value="1"/>
</dbReference>
<evidence type="ECO:0000259" key="3">
    <source>
        <dbReference type="PROSITE" id="PS50887"/>
    </source>
</evidence>
<dbReference type="InterPro" id="IPR001633">
    <property type="entry name" value="EAL_dom"/>
</dbReference>
<dbReference type="SMART" id="SM00267">
    <property type="entry name" value="GGDEF"/>
    <property type="match status" value="1"/>
</dbReference>
<accession>A0A6N7IWG2</accession>
<keyword evidence="5" id="KW-1185">Reference proteome</keyword>
<dbReference type="PROSITE" id="PS50887">
    <property type="entry name" value="GGDEF"/>
    <property type="match status" value="1"/>
</dbReference>
<feature type="domain" description="PAS" evidence="1">
    <location>
        <begin position="836"/>
        <end position="881"/>
    </location>
</feature>
<comment type="caution">
    <text evidence="4">The sequence shown here is derived from an EMBL/GenBank/DDBJ whole genome shotgun (WGS) entry which is preliminary data.</text>
</comment>
<dbReference type="Gene3D" id="3.30.70.270">
    <property type="match status" value="1"/>
</dbReference>
<dbReference type="InterPro" id="IPR052155">
    <property type="entry name" value="Biofilm_reg_signaling"/>
</dbReference>
<dbReference type="InterPro" id="IPR000160">
    <property type="entry name" value="GGDEF_dom"/>
</dbReference>
<dbReference type="SUPFAM" id="SSF55073">
    <property type="entry name" value="Nucleotide cyclase"/>
    <property type="match status" value="1"/>
</dbReference>
<dbReference type="EMBL" id="VOGC01000002">
    <property type="protein sequence ID" value="MQN00603.1"/>
    <property type="molecule type" value="Genomic_DNA"/>
</dbReference>
<dbReference type="GO" id="GO:0006355">
    <property type="term" value="P:regulation of DNA-templated transcription"/>
    <property type="evidence" value="ECO:0007669"/>
    <property type="project" value="InterPro"/>
</dbReference>
<feature type="domain" description="GGDEF" evidence="3">
    <location>
        <begin position="1002"/>
        <end position="1134"/>
    </location>
</feature>
<dbReference type="Gene3D" id="3.30.450.20">
    <property type="entry name" value="PAS domain"/>
    <property type="match status" value="2"/>
</dbReference>
<evidence type="ECO:0000313" key="5">
    <source>
        <dbReference type="Proteomes" id="UP000460257"/>
    </source>
</evidence>
<dbReference type="Pfam" id="PF00990">
    <property type="entry name" value="GGDEF"/>
    <property type="match status" value="1"/>
</dbReference>
<dbReference type="SUPFAM" id="SSF55785">
    <property type="entry name" value="PYP-like sensor domain (PAS domain)"/>
    <property type="match status" value="2"/>
</dbReference>
<protein>
    <submittedName>
        <fullName evidence="4">EAL domain-containing protein</fullName>
    </submittedName>
</protein>
<dbReference type="Gene3D" id="3.20.20.450">
    <property type="entry name" value="EAL domain"/>
    <property type="match status" value="1"/>
</dbReference>
<dbReference type="InterPro" id="IPR035965">
    <property type="entry name" value="PAS-like_dom_sf"/>
</dbReference>
<dbReference type="InterPro" id="IPR013767">
    <property type="entry name" value="PAS_fold"/>
</dbReference>
<proteinExistence type="predicted"/>
<dbReference type="SUPFAM" id="SSF141868">
    <property type="entry name" value="EAL domain-like"/>
    <property type="match status" value="1"/>
</dbReference>
<feature type="domain" description="EAL" evidence="2">
    <location>
        <begin position="11"/>
        <end position="263"/>
    </location>
</feature>
<dbReference type="Pfam" id="PF00563">
    <property type="entry name" value="EAL"/>
    <property type="match status" value="1"/>
</dbReference>
<reference evidence="4" key="1">
    <citation type="journal article" date="2020" name="Appl. Environ. Microbiol.">
        <title>Medium-Chain Fatty Acid Synthesis by 'Candidatus Weimeria bifida' gen. nov., sp. nov., and 'Candidatus Pseudoramibacter fermentans' sp. nov.</title>
        <authorList>
            <person name="Scarborough M.J."/>
            <person name="Myers K.S."/>
            <person name="Donohue T.J."/>
            <person name="Noguera D.R."/>
        </authorList>
    </citation>
    <scope>NUCLEOTIDE SEQUENCE</scope>
    <source>
        <strain evidence="4">LCO1.1</strain>
    </source>
</reference>
<dbReference type="InterPro" id="IPR029787">
    <property type="entry name" value="Nucleotide_cyclase"/>
</dbReference>
<evidence type="ECO:0000313" key="4">
    <source>
        <dbReference type="EMBL" id="MQN00603.1"/>
    </source>
</evidence>
<evidence type="ECO:0000259" key="1">
    <source>
        <dbReference type="PROSITE" id="PS50112"/>
    </source>
</evidence>
<dbReference type="PROSITE" id="PS50883">
    <property type="entry name" value="EAL"/>
    <property type="match status" value="1"/>
</dbReference>
<dbReference type="Proteomes" id="UP000460257">
    <property type="component" value="Unassembled WGS sequence"/>
</dbReference>
<dbReference type="SMART" id="SM00091">
    <property type="entry name" value="PAS"/>
    <property type="match status" value="2"/>
</dbReference>
<dbReference type="SMART" id="SM00052">
    <property type="entry name" value="EAL"/>
    <property type="match status" value="1"/>
</dbReference>
<dbReference type="PROSITE" id="PS50112">
    <property type="entry name" value="PAS"/>
    <property type="match status" value="1"/>
</dbReference>
<dbReference type="CDD" id="cd01948">
    <property type="entry name" value="EAL"/>
    <property type="match status" value="1"/>
</dbReference>
<dbReference type="PANTHER" id="PTHR44757:SF2">
    <property type="entry name" value="BIOFILM ARCHITECTURE MAINTENANCE PROTEIN MBAA"/>
    <property type="match status" value="1"/>
</dbReference>
<name>A0A6N7IWG2_9FIRM</name>
<organism evidence="4 5">
    <name type="scientific">Candidatus Weimeria bifida</name>
    <dbReference type="NCBI Taxonomy" id="2599074"/>
    <lineage>
        <taxon>Bacteria</taxon>
        <taxon>Bacillati</taxon>
        <taxon>Bacillota</taxon>
        <taxon>Clostridia</taxon>
        <taxon>Lachnospirales</taxon>
        <taxon>Lachnospiraceae</taxon>
        <taxon>Candidatus Weimeria</taxon>
    </lineage>
</organism>
<sequence>MVENIERKQESEYVIGHIDEAVDQGWIQVFYQPIVRTISNEVCGMEALARWNDPERGLMPPATFINSLEDARLIYKLDLCVIRQVVSGIAERCRNHEPEIPISINLSKADFPCCDMFKEIETLVQKYDIPRRLLDIEVTESILTSNESGVLDTLDKFREAGYELWMDDFGSGYSTLNLLKDYNFDLLKLDMVFMRSGSKRALDIVASVISMDKKIGIRTLAEGVETKEQSVFLINSGCEKMQGYYFGKPQPFNDTIKSCVKKGLGIESTKHRVLYDKLGKVDFQSSPLTIAEVKNGTSHIIYVNDRAMKLIKDDGFSDLIELEKNVNDKNNLASQELMSEMTYVLTSGQSGDVLARFNGHQRMMKIKAIGSFEGTSIFIIRAVELKSFHEKYPEKFEFMQNLSYFYRNFFSIDLKDMTIRNLRLYGESGSSAENNGVLPITGSGEGDKLLLQLIFIDDRKRFKKFLNPATLKDRLKNAPNGFLVDEFRTIYMNGRYVWMTHKILLAPNSDGKHAFYVVRPADERSGIPHQEREKPVTSQEVQRKANLFDEIMRHDPRPIFWKDKERRFLGANQSFLDYYGYSDVNEIIGKTDEDLQWHTNNDTYRDAEEDVLTNGVIEDNVKGRCISNGVARDIFATKWPTYDGTQISGLMGYFIDKAYFQKLLRDDAVDSGSSDSRRIETVSEFLEDLTEFDSDYQLNKRKFGVISIQISDISLISENYGKSTMYAAVSACIKAITKVIGNSASFTYIGLGRFVIMSSYASTAEFDAKEQKIRDSINTIHQVADHPVSFYAKTKIFYTDDVLKLLKLRDNLVARLFDFDNDSWISGENTEELEKTNRLIQSLIDEAPIACFIMRPDHTIVYWNRETEKLLGFSASDMLGKKCFESAFGCHYTNGCQISYSNCPAVVSFTTGRPDSINMFMNKKDGGSLLVRNSVIPLKDRSGKVLELINVFSPLAEETYSRELVQSIYETATRDAITGLPGRKYMEECLEGAFTVFERTGNLFAVLFADIDNFHDINNTYGHNTGDSILNDLGLSLRKYSRRNEKFCRWGGDEFVGLLELKKKEDIKKAAARFHELANSSKVAVNGADIMCQTAIGITCVREGDDISSILSRADSYMYKAKRLKKNQIITDFNADD</sequence>
<gene>
    <name evidence="4" type="ORF">FRC54_01180</name>
</gene>
<dbReference type="InterPro" id="IPR000014">
    <property type="entry name" value="PAS"/>
</dbReference>
<dbReference type="Pfam" id="PF00989">
    <property type="entry name" value="PAS"/>
    <property type="match status" value="1"/>
</dbReference>
<evidence type="ECO:0000259" key="2">
    <source>
        <dbReference type="PROSITE" id="PS50883"/>
    </source>
</evidence>
<dbReference type="NCBIfam" id="TIGR00254">
    <property type="entry name" value="GGDEF"/>
    <property type="match status" value="1"/>
</dbReference>
<dbReference type="CDD" id="cd01949">
    <property type="entry name" value="GGDEF"/>
    <property type="match status" value="1"/>
</dbReference>
<dbReference type="InterPro" id="IPR035919">
    <property type="entry name" value="EAL_sf"/>
</dbReference>
<dbReference type="AlphaFoldDB" id="A0A6N7IWG2"/>
<dbReference type="PANTHER" id="PTHR44757">
    <property type="entry name" value="DIGUANYLATE CYCLASE DGCP"/>
    <property type="match status" value="1"/>
</dbReference>
<dbReference type="InterPro" id="IPR043128">
    <property type="entry name" value="Rev_trsase/Diguanyl_cyclase"/>
</dbReference>
<dbReference type="NCBIfam" id="TIGR00229">
    <property type="entry name" value="sensory_box"/>
    <property type="match status" value="1"/>
</dbReference>
<dbReference type="CDD" id="cd00130">
    <property type="entry name" value="PAS"/>
    <property type="match status" value="1"/>
</dbReference>